<evidence type="ECO:0000256" key="1">
    <source>
        <dbReference type="SAM" id="SignalP"/>
    </source>
</evidence>
<dbReference type="EMBL" id="AHAT01019497">
    <property type="status" value="NOT_ANNOTATED_CDS"/>
    <property type="molecule type" value="Genomic_DNA"/>
</dbReference>
<feature type="chain" id="PRO_5004865821" evidence="1">
    <location>
        <begin position="37"/>
        <end position="253"/>
    </location>
</feature>
<dbReference type="AlphaFoldDB" id="W5MB57"/>
<proteinExistence type="predicted"/>
<dbReference type="Proteomes" id="UP000018468">
    <property type="component" value="Linkage group LG24"/>
</dbReference>
<dbReference type="Bgee" id="ENSLOCG00000004689">
    <property type="expression patterns" value="Expressed in testis and 12 other cell types or tissues"/>
</dbReference>
<sequence length="253" mass="26908">MDVHCPAPSGPGPSILASLPLAVACALLLLSGPVAGKGSDWDDSVVGQAGAPVTLPCSAQLGNRTVHWHWQPAGWDSWSLVLSANHKQEFWGGARKLEQRLADPSFPSSGDLSLAFRARQQDSGQYLCEVDTKEGEMKPKRHIVLLVILTVSVGPPSPVPAGGTARLLARVSAEDWRGGVSWFSPQGVPLPRETLPSGGVLSKVPRFGPADQGNYTCQVLPQGPCGRPRFLFSHAVVLRDSTQDPFTNVSHGE</sequence>
<protein>
    <submittedName>
        <fullName evidence="3">Uncharacterized LOC107080075</fullName>
    </submittedName>
</protein>
<reference evidence="3" key="3">
    <citation type="submission" date="2025-09" db="UniProtKB">
        <authorList>
            <consortium name="Ensembl"/>
        </authorList>
    </citation>
    <scope>IDENTIFICATION</scope>
</reference>
<feature type="domain" description="Ig-like" evidence="2">
    <location>
        <begin position="13"/>
        <end position="144"/>
    </location>
</feature>
<organism evidence="3 4">
    <name type="scientific">Lepisosteus oculatus</name>
    <name type="common">Spotted gar</name>
    <dbReference type="NCBI Taxonomy" id="7918"/>
    <lineage>
        <taxon>Eukaryota</taxon>
        <taxon>Metazoa</taxon>
        <taxon>Chordata</taxon>
        <taxon>Craniata</taxon>
        <taxon>Vertebrata</taxon>
        <taxon>Euteleostomi</taxon>
        <taxon>Actinopterygii</taxon>
        <taxon>Neopterygii</taxon>
        <taxon>Holostei</taxon>
        <taxon>Semionotiformes</taxon>
        <taxon>Lepisosteidae</taxon>
        <taxon>Lepisosteus</taxon>
    </lineage>
</organism>
<accession>W5MB57</accession>
<dbReference type="SUPFAM" id="SSF48726">
    <property type="entry name" value="Immunoglobulin"/>
    <property type="match status" value="2"/>
</dbReference>
<dbReference type="Pfam" id="PF07686">
    <property type="entry name" value="V-set"/>
    <property type="match status" value="1"/>
</dbReference>
<dbReference type="InterPro" id="IPR013783">
    <property type="entry name" value="Ig-like_fold"/>
</dbReference>
<dbReference type="PANTHER" id="PTHR11422:SF3">
    <property type="entry name" value="G6F-LIKE PROTEIN"/>
    <property type="match status" value="1"/>
</dbReference>
<feature type="signal peptide" evidence="1">
    <location>
        <begin position="1"/>
        <end position="36"/>
    </location>
</feature>
<evidence type="ECO:0000313" key="4">
    <source>
        <dbReference type="Proteomes" id="UP000018468"/>
    </source>
</evidence>
<dbReference type="PROSITE" id="PS50835">
    <property type="entry name" value="IG_LIKE"/>
    <property type="match status" value="1"/>
</dbReference>
<evidence type="ECO:0000259" key="2">
    <source>
        <dbReference type="PROSITE" id="PS50835"/>
    </source>
</evidence>
<dbReference type="SMART" id="SM00409">
    <property type="entry name" value="IG"/>
    <property type="match status" value="2"/>
</dbReference>
<dbReference type="InterPro" id="IPR013106">
    <property type="entry name" value="Ig_V-set"/>
</dbReference>
<dbReference type="EMBL" id="AHAT01019496">
    <property type="status" value="NOT_ANNOTATED_CDS"/>
    <property type="molecule type" value="Genomic_DNA"/>
</dbReference>
<dbReference type="HOGENOM" id="CLU_1098217_0_0_1"/>
<dbReference type="OrthoDB" id="8713003at2759"/>
<name>W5MB57_LEPOC</name>
<dbReference type="InterPro" id="IPR003599">
    <property type="entry name" value="Ig_sub"/>
</dbReference>
<dbReference type="Ensembl" id="ENSLOCT00000005624.1">
    <property type="protein sequence ID" value="ENSLOCP00000005616.1"/>
    <property type="gene ID" value="ENSLOCG00000004689.1"/>
</dbReference>
<dbReference type="GeneTree" id="ENSGT01030000234988"/>
<reference evidence="3" key="2">
    <citation type="submission" date="2025-08" db="UniProtKB">
        <authorList>
            <consortium name="Ensembl"/>
        </authorList>
    </citation>
    <scope>IDENTIFICATION</scope>
</reference>
<dbReference type="InterPro" id="IPR036179">
    <property type="entry name" value="Ig-like_dom_sf"/>
</dbReference>
<dbReference type="InParanoid" id="W5MB57"/>
<keyword evidence="4" id="KW-1185">Reference proteome</keyword>
<keyword evidence="1" id="KW-0732">Signal</keyword>
<dbReference type="InterPro" id="IPR007110">
    <property type="entry name" value="Ig-like_dom"/>
</dbReference>
<dbReference type="eggNOG" id="ENOG502S9ZT">
    <property type="taxonomic scope" value="Eukaryota"/>
</dbReference>
<dbReference type="PANTHER" id="PTHR11422">
    <property type="entry name" value="T-CELL SURFACE GLYCOPROTEIN CD4"/>
    <property type="match status" value="1"/>
</dbReference>
<dbReference type="Gene3D" id="2.60.40.10">
    <property type="entry name" value="Immunoglobulins"/>
    <property type="match status" value="1"/>
</dbReference>
<dbReference type="STRING" id="7918.ENSLOCP00000005616"/>
<reference evidence="4" key="1">
    <citation type="submission" date="2011-12" db="EMBL/GenBank/DDBJ databases">
        <title>The Draft Genome of Lepisosteus oculatus.</title>
        <authorList>
            <consortium name="The Broad Institute Genome Assembly &amp; Analysis Group"/>
            <consortium name="Computational R&amp;D Group"/>
            <consortium name="and Sequencing Platform"/>
            <person name="Di Palma F."/>
            <person name="Alfoldi J."/>
            <person name="Johnson J."/>
            <person name="Berlin A."/>
            <person name="Gnerre S."/>
            <person name="Jaffe D."/>
            <person name="MacCallum I."/>
            <person name="Young S."/>
            <person name="Walker B.J."/>
            <person name="Lander E.S."/>
            <person name="Lindblad-Toh K."/>
        </authorList>
    </citation>
    <scope>NUCLEOTIDE SEQUENCE [LARGE SCALE GENOMIC DNA]</scope>
</reference>
<evidence type="ECO:0000313" key="3">
    <source>
        <dbReference type="Ensembl" id="ENSLOCP00000005616.1"/>
    </source>
</evidence>